<dbReference type="AlphaFoldDB" id="A0A4Y2FXR7"/>
<evidence type="ECO:0000313" key="2">
    <source>
        <dbReference type="Proteomes" id="UP000499080"/>
    </source>
</evidence>
<feature type="non-terminal residue" evidence="1">
    <location>
        <position position="1"/>
    </location>
</feature>
<proteinExistence type="predicted"/>
<gene>
    <name evidence="1" type="ORF">AVEN_36652_1</name>
</gene>
<accession>A0A4Y2FXR7</accession>
<dbReference type="EMBL" id="BGPR01001095">
    <property type="protein sequence ID" value="GBM45296.1"/>
    <property type="molecule type" value="Genomic_DNA"/>
</dbReference>
<protein>
    <submittedName>
        <fullName evidence="1">Uncharacterized protein</fullName>
    </submittedName>
</protein>
<sequence>QQPPPPVPQQGQNLRDELDDFFEELTDGANHPKIGRAIFNRVTDQFFGRNRFPHFRITQNPVFNLNTRNLIEHTFTLARSLSLMCKRKTVMDQDMIRARNILTGNY</sequence>
<reference evidence="1 2" key="1">
    <citation type="journal article" date="2019" name="Sci. Rep.">
        <title>Orb-weaving spider Araneus ventricosus genome elucidates the spidroin gene catalogue.</title>
        <authorList>
            <person name="Kono N."/>
            <person name="Nakamura H."/>
            <person name="Ohtoshi R."/>
            <person name="Moran D.A.P."/>
            <person name="Shinohara A."/>
            <person name="Yoshida Y."/>
            <person name="Fujiwara M."/>
            <person name="Mori M."/>
            <person name="Tomita M."/>
            <person name="Arakawa K."/>
        </authorList>
    </citation>
    <scope>NUCLEOTIDE SEQUENCE [LARGE SCALE GENOMIC DNA]</scope>
</reference>
<organism evidence="1 2">
    <name type="scientific">Araneus ventricosus</name>
    <name type="common">Orbweaver spider</name>
    <name type="synonym">Epeira ventricosa</name>
    <dbReference type="NCBI Taxonomy" id="182803"/>
    <lineage>
        <taxon>Eukaryota</taxon>
        <taxon>Metazoa</taxon>
        <taxon>Ecdysozoa</taxon>
        <taxon>Arthropoda</taxon>
        <taxon>Chelicerata</taxon>
        <taxon>Arachnida</taxon>
        <taxon>Araneae</taxon>
        <taxon>Araneomorphae</taxon>
        <taxon>Entelegynae</taxon>
        <taxon>Araneoidea</taxon>
        <taxon>Araneidae</taxon>
        <taxon>Araneus</taxon>
    </lineage>
</organism>
<comment type="caution">
    <text evidence="1">The sequence shown here is derived from an EMBL/GenBank/DDBJ whole genome shotgun (WGS) entry which is preliminary data.</text>
</comment>
<keyword evidence="2" id="KW-1185">Reference proteome</keyword>
<name>A0A4Y2FXR7_ARAVE</name>
<evidence type="ECO:0000313" key="1">
    <source>
        <dbReference type="EMBL" id="GBM45296.1"/>
    </source>
</evidence>
<dbReference type="Proteomes" id="UP000499080">
    <property type="component" value="Unassembled WGS sequence"/>
</dbReference>